<gene>
    <name evidence="2" type="ORF">TBIB3V08_LOCUS2485</name>
</gene>
<proteinExistence type="predicted"/>
<dbReference type="AlphaFoldDB" id="A0A7R9ERA0"/>
<feature type="region of interest" description="Disordered" evidence="1">
    <location>
        <begin position="1"/>
        <end position="23"/>
    </location>
</feature>
<protein>
    <submittedName>
        <fullName evidence="2">Uncharacterized protein</fullName>
    </submittedName>
</protein>
<name>A0A7R9ERA0_9NEOP</name>
<organism evidence="2">
    <name type="scientific">Timema bartmani</name>
    <dbReference type="NCBI Taxonomy" id="61472"/>
    <lineage>
        <taxon>Eukaryota</taxon>
        <taxon>Metazoa</taxon>
        <taxon>Ecdysozoa</taxon>
        <taxon>Arthropoda</taxon>
        <taxon>Hexapoda</taxon>
        <taxon>Insecta</taxon>
        <taxon>Pterygota</taxon>
        <taxon>Neoptera</taxon>
        <taxon>Polyneoptera</taxon>
        <taxon>Phasmatodea</taxon>
        <taxon>Timematodea</taxon>
        <taxon>Timematoidea</taxon>
        <taxon>Timematidae</taxon>
        <taxon>Timema</taxon>
    </lineage>
</organism>
<dbReference type="EMBL" id="OD564827">
    <property type="protein sequence ID" value="CAD7439946.1"/>
    <property type="molecule type" value="Genomic_DNA"/>
</dbReference>
<accession>A0A7R9ERA0</accession>
<reference evidence="2" key="1">
    <citation type="submission" date="2020-11" db="EMBL/GenBank/DDBJ databases">
        <authorList>
            <person name="Tran Van P."/>
        </authorList>
    </citation>
    <scope>NUCLEOTIDE SEQUENCE</scope>
</reference>
<sequence length="446" mass="50402">MESQESVRSIEEEEIGDEVRTPVLPTTSFPPFELPPPNIQTTTIQVFTTLPPDILAGIQQLLRQLLASHEQMKMGQEELKASLEGRLRDSREQTKEDLQTYIGTLASNLRDEFATELGHTREDLKIRNTREAEYLAPPMKTGLNIYESILTHILSASSEFVLYRVKGQSPSIRLQHMTLFECAPIITFHLPFSSLSRSTWFNGISSRHLMSRRLRSEREGMRKVIFRGSIPVFALKERERVENHFGKTTLSTPDRGSSLDLPVIGSLVYCKSSALDHAAIEAEINPTSVPSRDSNPEFPVTYLSNLLRAWRLRACAHRVVCLDKFMCYMHRILSLDRDIRILTFGPVFNRDLKPNLSVTSKLAKTIPTPFPTRMVRIRGAMFIQHSAGNLPKTSISPAIPRDITVVRAASDRNGGSLSRCQMKDEHCRGIKQCEECRSSSVVRGAR</sequence>
<evidence type="ECO:0000256" key="1">
    <source>
        <dbReference type="SAM" id="MobiDB-lite"/>
    </source>
</evidence>
<evidence type="ECO:0000313" key="2">
    <source>
        <dbReference type="EMBL" id="CAD7439946.1"/>
    </source>
</evidence>